<dbReference type="Pfam" id="PF23559">
    <property type="entry name" value="WHD_DRP"/>
    <property type="match status" value="1"/>
</dbReference>
<evidence type="ECO:0000256" key="4">
    <source>
        <dbReference type="ARBA" id="ARBA00022821"/>
    </source>
</evidence>
<protein>
    <submittedName>
        <fullName evidence="10">Uncharacterized protein</fullName>
    </submittedName>
</protein>
<dbReference type="OMA" id="CAWCTIS"/>
<keyword evidence="6" id="KW-0175">Coiled coil</keyword>
<dbReference type="PhylomeDB" id="K4BS83"/>
<dbReference type="eggNOG" id="KOG4658">
    <property type="taxonomic scope" value="Eukaryota"/>
</dbReference>
<dbReference type="Pfam" id="PF00931">
    <property type="entry name" value="NB-ARC"/>
    <property type="match status" value="1"/>
</dbReference>
<dbReference type="InterPro" id="IPR036388">
    <property type="entry name" value="WH-like_DNA-bd_sf"/>
</dbReference>
<name>K4BS83_SOLLC</name>
<keyword evidence="3" id="KW-0547">Nucleotide-binding</keyword>
<dbReference type="SUPFAM" id="SSF52540">
    <property type="entry name" value="P-loop containing nucleoside triphosphate hydrolases"/>
    <property type="match status" value="1"/>
</dbReference>
<evidence type="ECO:0000259" key="8">
    <source>
        <dbReference type="Pfam" id="PF00931"/>
    </source>
</evidence>
<dbReference type="GO" id="GO:0098542">
    <property type="term" value="P:defense response to other organism"/>
    <property type="evidence" value="ECO:0000318"/>
    <property type="project" value="GO_Central"/>
</dbReference>
<dbReference type="GO" id="GO:0043531">
    <property type="term" value="F:ADP binding"/>
    <property type="evidence" value="ECO:0007669"/>
    <property type="project" value="InterPro"/>
</dbReference>
<evidence type="ECO:0000313" key="11">
    <source>
        <dbReference type="Proteomes" id="UP000004994"/>
    </source>
</evidence>
<feature type="domain" description="NB-ARC" evidence="8">
    <location>
        <begin position="151"/>
        <end position="238"/>
    </location>
</feature>
<dbReference type="STRING" id="4081.K4BS83"/>
<dbReference type="PANTHER" id="PTHR23155">
    <property type="entry name" value="DISEASE RESISTANCE PROTEIN RP"/>
    <property type="match status" value="1"/>
</dbReference>
<reference evidence="10" key="2">
    <citation type="submission" date="2015-06" db="UniProtKB">
        <authorList>
            <consortium name="EnsemblPlants"/>
        </authorList>
    </citation>
    <scope>IDENTIFICATION</scope>
    <source>
        <strain evidence="10">cv. Heinz 1706</strain>
    </source>
</reference>
<comment type="similarity">
    <text evidence="2">Belongs to the disease resistance NB-LRR family.</text>
</comment>
<keyword evidence="11" id="KW-1185">Reference proteome</keyword>
<evidence type="ECO:0000256" key="7">
    <source>
        <dbReference type="ARBA" id="ARBA00023136"/>
    </source>
</evidence>
<dbReference type="EnsemblPlants" id="Solyc04g051210.1.1">
    <property type="protein sequence ID" value="Solyc04g051210.1.1"/>
    <property type="gene ID" value="Solyc04g051210.1"/>
</dbReference>
<evidence type="ECO:0000256" key="1">
    <source>
        <dbReference type="ARBA" id="ARBA00004170"/>
    </source>
</evidence>
<reference evidence="10" key="1">
    <citation type="journal article" date="2012" name="Nature">
        <title>The tomato genome sequence provides insights into fleshy fruit evolution.</title>
        <authorList>
            <consortium name="Tomato Genome Consortium"/>
        </authorList>
    </citation>
    <scope>NUCLEOTIDE SEQUENCE [LARGE SCALE GENOMIC DNA]</scope>
    <source>
        <strain evidence="10">cv. Heinz 1706</strain>
    </source>
</reference>
<dbReference type="InterPro" id="IPR002182">
    <property type="entry name" value="NB-ARC"/>
</dbReference>
<dbReference type="PANTHER" id="PTHR23155:SF1228">
    <property type="entry name" value="NB-ARC DOMAIN CONTAINING PROTEIN, EXPRESSED"/>
    <property type="match status" value="1"/>
</dbReference>
<organism evidence="10">
    <name type="scientific">Solanum lycopersicum</name>
    <name type="common">Tomato</name>
    <name type="synonym">Lycopersicon esculentum</name>
    <dbReference type="NCBI Taxonomy" id="4081"/>
    <lineage>
        <taxon>Eukaryota</taxon>
        <taxon>Viridiplantae</taxon>
        <taxon>Streptophyta</taxon>
        <taxon>Embryophyta</taxon>
        <taxon>Tracheophyta</taxon>
        <taxon>Spermatophyta</taxon>
        <taxon>Magnoliopsida</taxon>
        <taxon>eudicotyledons</taxon>
        <taxon>Gunneridae</taxon>
        <taxon>Pentapetalae</taxon>
        <taxon>asterids</taxon>
        <taxon>lamiids</taxon>
        <taxon>Solanales</taxon>
        <taxon>Solanaceae</taxon>
        <taxon>Solanoideae</taxon>
        <taxon>Solaneae</taxon>
        <taxon>Solanum</taxon>
        <taxon>Solanum subgen. Lycopersicon</taxon>
    </lineage>
</organism>
<dbReference type="Proteomes" id="UP000004994">
    <property type="component" value="Chromosome 4"/>
</dbReference>
<accession>K4BS83</accession>
<dbReference type="InterPro" id="IPR044974">
    <property type="entry name" value="Disease_R_plants"/>
</dbReference>
<dbReference type="InterPro" id="IPR027417">
    <property type="entry name" value="P-loop_NTPase"/>
</dbReference>
<evidence type="ECO:0000256" key="6">
    <source>
        <dbReference type="ARBA" id="ARBA00023054"/>
    </source>
</evidence>
<comment type="subcellular location">
    <subcellularLocation>
        <location evidence="1">Membrane</location>
        <topology evidence="1">Peripheral membrane protein</topology>
    </subcellularLocation>
</comment>
<dbReference type="InParanoid" id="K4BS83"/>
<dbReference type="Gramene" id="Solyc04g051210.1.1">
    <property type="protein sequence ID" value="Solyc04g051210.1.1"/>
    <property type="gene ID" value="Solyc04g051210.1"/>
</dbReference>
<sequence>MAGAVAVNHAPTQSINMIMEFLLIFLSDIPKHYIHGEKLDDMLTHVGVLTMKISILVSKLMEETFENNINETDFSDPYLLDSALTHLIFSLPSVTDKIKLIVEEITSLQLHDENGDDNPLDAKSSDESIESTSSSFVEVTVGHEEDEACTIDQLLDKHESKLDVISIVEMPGFSKITLANKVYKNTLVASHFNVCAWCTISQKFIKSKVLQVILQQVAGSEDNKESNEGDKVVDLAEKLVFGDQGRCSSELSEFGHQIVERCQGLPLAVILIAGVIVRGKKKEKDLWLKIQHNMDSLISANNNLQIMKVMQLSYDHLPHHLKLLLFYFERSQKNKRTPLSKLMQLWMAEEFVDHCIPYKSSLEDNSNYLEALIYSSLVMVDPSVSKSSHRFSVAIKVCYVHDVVHDFCSVIAKKEIFFKLINSGAPFFILWIQYTIV</sequence>
<evidence type="ECO:0000259" key="9">
    <source>
        <dbReference type="Pfam" id="PF23559"/>
    </source>
</evidence>
<dbReference type="GO" id="GO:0005524">
    <property type="term" value="F:ATP binding"/>
    <property type="evidence" value="ECO:0007669"/>
    <property type="project" value="UniProtKB-KW"/>
</dbReference>
<dbReference type="AlphaFoldDB" id="K4BS83"/>
<dbReference type="PaxDb" id="4081-Solyc04g051210.1.1"/>
<dbReference type="Gene3D" id="3.40.50.300">
    <property type="entry name" value="P-loop containing nucleotide triphosphate hydrolases"/>
    <property type="match status" value="1"/>
</dbReference>
<dbReference type="Gene3D" id="1.10.10.10">
    <property type="entry name" value="Winged helix-like DNA-binding domain superfamily/Winged helix DNA-binding domain"/>
    <property type="match status" value="1"/>
</dbReference>
<keyword evidence="5" id="KW-0067">ATP-binding</keyword>
<evidence type="ECO:0000256" key="2">
    <source>
        <dbReference type="ARBA" id="ARBA00008894"/>
    </source>
</evidence>
<keyword evidence="4" id="KW-0611">Plant defense</keyword>
<evidence type="ECO:0000313" key="10">
    <source>
        <dbReference type="EnsemblPlants" id="Solyc04g051210.1.1"/>
    </source>
</evidence>
<evidence type="ECO:0000256" key="5">
    <source>
        <dbReference type="ARBA" id="ARBA00022840"/>
    </source>
</evidence>
<dbReference type="HOGENOM" id="CLU_627626_0_0_1"/>
<dbReference type="GO" id="GO:0016020">
    <property type="term" value="C:membrane"/>
    <property type="evidence" value="ECO:0007669"/>
    <property type="project" value="UniProtKB-SubCell"/>
</dbReference>
<keyword evidence="7" id="KW-0472">Membrane</keyword>
<evidence type="ECO:0000256" key="3">
    <source>
        <dbReference type="ARBA" id="ARBA00022741"/>
    </source>
</evidence>
<feature type="domain" description="Disease resistance protein winged helix" evidence="9">
    <location>
        <begin position="340"/>
        <end position="407"/>
    </location>
</feature>
<dbReference type="InterPro" id="IPR058922">
    <property type="entry name" value="WHD_DRP"/>
</dbReference>
<proteinExistence type="inferred from homology"/>